<feature type="region of interest" description="Disordered" evidence="10">
    <location>
        <begin position="1828"/>
        <end position="2252"/>
    </location>
</feature>
<dbReference type="Pfam" id="PF19309">
    <property type="entry name" value="Frem_N"/>
    <property type="match status" value="1"/>
</dbReference>
<evidence type="ECO:0000259" key="12">
    <source>
        <dbReference type="PROSITE" id="PS50041"/>
    </source>
</evidence>
<dbReference type="Pfam" id="PF16184">
    <property type="entry name" value="Cadherin_3"/>
    <property type="match status" value="11"/>
</dbReference>
<feature type="repeat" description="CSPG" evidence="9">
    <location>
        <begin position="385"/>
        <end position="472"/>
    </location>
</feature>
<dbReference type="Pfam" id="PF00059">
    <property type="entry name" value="Lectin_C"/>
    <property type="match status" value="1"/>
</dbReference>
<dbReference type="InterPro" id="IPR001304">
    <property type="entry name" value="C-type_lectin-like"/>
</dbReference>
<evidence type="ECO:0000256" key="2">
    <source>
        <dbReference type="ARBA" id="ARBA00022723"/>
    </source>
</evidence>
<evidence type="ECO:0000256" key="4">
    <source>
        <dbReference type="ARBA" id="ARBA00022737"/>
    </source>
</evidence>
<evidence type="ECO:0000256" key="1">
    <source>
        <dbReference type="ARBA" id="ARBA00005529"/>
    </source>
</evidence>
<organism evidence="14 15">
    <name type="scientific">Acanthaster planci</name>
    <name type="common">Crown-of-thorns starfish</name>
    <dbReference type="NCBI Taxonomy" id="133434"/>
    <lineage>
        <taxon>Eukaryota</taxon>
        <taxon>Metazoa</taxon>
        <taxon>Echinodermata</taxon>
        <taxon>Eleutherozoa</taxon>
        <taxon>Asterozoa</taxon>
        <taxon>Asteroidea</taxon>
        <taxon>Valvatacea</taxon>
        <taxon>Valvatida</taxon>
        <taxon>Acanthasteridae</taxon>
        <taxon>Acanthaster</taxon>
    </lineage>
</organism>
<keyword evidence="5 8" id="KW-0106">Calcium</keyword>
<keyword evidence="6" id="KW-0130">Cell adhesion</keyword>
<dbReference type="SMART" id="SM00237">
    <property type="entry name" value="Calx_beta"/>
    <property type="match status" value="1"/>
</dbReference>
<proteinExistence type="inferred from homology"/>
<keyword evidence="3 11" id="KW-0732">Signal</keyword>
<reference evidence="15 16" key="1">
    <citation type="submission" date="2025-04" db="UniProtKB">
        <authorList>
            <consortium name="RefSeq"/>
        </authorList>
    </citation>
    <scope>IDENTIFICATION</scope>
</reference>
<evidence type="ECO:0000256" key="5">
    <source>
        <dbReference type="ARBA" id="ARBA00022837"/>
    </source>
</evidence>
<dbReference type="GO" id="GO:0005509">
    <property type="term" value="F:calcium ion binding"/>
    <property type="evidence" value="ECO:0007669"/>
    <property type="project" value="UniProtKB-UniRule"/>
</dbReference>
<dbReference type="PROSITE" id="PS50041">
    <property type="entry name" value="C_TYPE_LECTIN_2"/>
    <property type="match status" value="1"/>
</dbReference>
<feature type="repeat" description="CSPG" evidence="9">
    <location>
        <begin position="980"/>
        <end position="1082"/>
    </location>
</feature>
<feature type="repeat" description="CSPG" evidence="9">
    <location>
        <begin position="1452"/>
        <end position="1543"/>
    </location>
</feature>
<evidence type="ECO:0000256" key="6">
    <source>
        <dbReference type="ARBA" id="ARBA00022889"/>
    </source>
</evidence>
<gene>
    <name evidence="15 16" type="primary">LOC110985173</name>
</gene>
<evidence type="ECO:0000256" key="9">
    <source>
        <dbReference type="PROSITE-ProRule" id="PRU01201"/>
    </source>
</evidence>
<feature type="repeat" description="CSPG" evidence="9">
    <location>
        <begin position="862"/>
        <end position="954"/>
    </location>
</feature>
<feature type="compositionally biased region" description="Low complexity" evidence="10">
    <location>
        <begin position="1846"/>
        <end position="1855"/>
    </location>
</feature>
<keyword evidence="7" id="KW-0325">Glycoprotein</keyword>
<feature type="domain" description="Cadherin" evidence="13">
    <location>
        <begin position="1106"/>
        <end position="1222"/>
    </location>
</feature>
<keyword evidence="4" id="KW-0677">Repeat</keyword>
<feature type="repeat" description="CSPG" evidence="9">
    <location>
        <begin position="266"/>
        <end position="360"/>
    </location>
</feature>
<protein>
    <submittedName>
        <fullName evidence="15 16">FRAS1-related extracellular matrix protein 1-like</fullName>
    </submittedName>
</protein>
<evidence type="ECO:0000256" key="10">
    <source>
        <dbReference type="SAM" id="MobiDB-lite"/>
    </source>
</evidence>
<feature type="repeat" description="CSPG" evidence="9">
    <location>
        <begin position="614"/>
        <end position="726"/>
    </location>
</feature>
<dbReference type="InterPro" id="IPR045658">
    <property type="entry name" value="FRAS1-rel_N"/>
</dbReference>
<evidence type="ECO:0000313" key="14">
    <source>
        <dbReference type="Proteomes" id="UP000694845"/>
    </source>
</evidence>
<dbReference type="PROSITE" id="PS50268">
    <property type="entry name" value="CADHERIN_2"/>
    <property type="match status" value="1"/>
</dbReference>
<feature type="repeat" description="CSPG" evidence="9">
    <location>
        <begin position="1574"/>
        <end position="1669"/>
    </location>
</feature>
<dbReference type="InterPro" id="IPR002126">
    <property type="entry name" value="Cadherin-like_dom"/>
</dbReference>
<dbReference type="RefSeq" id="XP_022101704.1">
    <property type="nucleotide sequence ID" value="XM_022246012.1"/>
</dbReference>
<evidence type="ECO:0000259" key="13">
    <source>
        <dbReference type="PROSITE" id="PS50268"/>
    </source>
</evidence>
<dbReference type="SUPFAM" id="SSF56436">
    <property type="entry name" value="C-type lectin-like"/>
    <property type="match status" value="1"/>
</dbReference>
<feature type="compositionally biased region" description="Low complexity" evidence="10">
    <location>
        <begin position="2278"/>
        <end position="2292"/>
    </location>
</feature>
<dbReference type="Pfam" id="PF03160">
    <property type="entry name" value="Calx-beta"/>
    <property type="match status" value="1"/>
</dbReference>
<evidence type="ECO:0000256" key="8">
    <source>
        <dbReference type="PROSITE-ProRule" id="PRU00043"/>
    </source>
</evidence>
<dbReference type="RefSeq" id="XP_022101703.1">
    <property type="nucleotide sequence ID" value="XM_022246011.1"/>
</dbReference>
<feature type="domain" description="C-type lectin" evidence="12">
    <location>
        <begin position="2427"/>
        <end position="2532"/>
    </location>
</feature>
<sequence length="2546" mass="281028">MAALPRPILPALLLTFHLAATSVGQLVLVNQPLEVPIGRTVMLDESVLAFQAPGEDEQCKVEVAVDEPFYQRVGRLEPQVFDCEFFPGTIRYIHSGSPLLDQDIIKLRAYMLTQTDTIIETFYLTVNVTREPYHVVRPMMNIEVDEFNGISDPIDMRILDFDFNRSSEAVSCFVRVDTLASGLPRYGHLIRGEGDDARDVRVLYENCDDFLYLNLHYQHVLPPSPNMDYIQITVELDDPQKYNQPFTERLYLPVDIVPAFENQHPVEAFLAQYILDVDQFILTTITTDVMSGSDDETRANDLIFYVSKPPGPGEGSIVHLDDQSRPIESFRQADLARLNIAYKAPDRSYPSVRLIEIEFVIYDDYFAKSEPITLTVAVHPTQTNAPRVSVNRGLTLLEGQSRPIRPENFEVVDNDNLGMVRIKVVGGPHHGRMLLNNRPMIMFTPRDITAGSVVYRHDDSDTLKDSVELRITDMTHTVHTSFPINILPNDDSAPTLIRNIQIEVNEGQAVRITRFTLLAADKDSNDDFIVYRITNPPIAGEILKKYSADSFGYPVTDFTQRDLFRGMIYYHHLGQEQFMDSFDIVLLDNHIPPNVSPTQVVLVSISPVHDLPPEVSPKATRSLTVLETEIAFITREHLRYTDAESDDADLRYTITTPPYVAATHSLTGAGRIFSTTGVVMPMKDPTIPAVRTFQQRDIDHHTIAYMPPFKEIGPDPREIRFLFSVSDLYGNVVLGQAFDITVLPVNNQPPVIFTNNLMVPEGGILRILPTHFMITDMDTSVNDLVITLMSLPQYGVLVVGNVNLTEGGTFTVADLSSGRVRYVHGGSEVPTDGFKVAVSDGVHTVSRNVIVSVSPVNDQLPEILPGLITSLTIAEGGEVAITSDVLAATDVDTNDLLLHFIVVQHPRRGVVLRNGIIVNRFTQQDVQRGSISYVHMGGETGKVPVQDSVSFVVSDKTIPSSPDLPVHEIQITITPVDNQAPGIVFGNPFFVSEGSKAPLTLDVLSAIDRDSDLNQLTFHIVGQPQWGLVENILPSPGYEKSNAGKPIVFFRYQDIVNGNINYVQLNHSGIEPMADSFILYVSDGEHPSPNVSFIVNIIPVNDEVPVLTVQNFTVYENSFFKLSTDYVTASDADIPMEMLMFSVVKSPKHGSLVDWALPAESRLPIFDFNLNQLLNTLRLTYLHDGSESNSDNFAIRVTDGKHTVRKSIFVTITPVNDEAPEIIKNAGITLDIRESRIISPVILLTTDRDTTADELYYSILTLPRRGVLQRKLPDNTWRDITALSSNFTQEDLDLNLIRYLHTSELGSKGLDRFRFSVTDGVHTTGKQSFRIEITNTKREPLQLINTGIEVLEGEFVIIAPESLAAFDNGNNLAEILFRVNSPPTEGQLEDISRPGVPISSFSQMALVGQRVIYVHKRTDRIRNDNFMFSVTNGYQTRNDTFHIVVIPVDNSLPVLIINEPLVVPEGGFQVIPPSNLEAIDQDTPPHIVTFIIMQPPQFGHLILAGMPITDQFTQHDLNNYDLSYQHAPNLGQTDADCFYFVVTDNTNEGFLIRDSVVTHPVKFTISIDRMDSDPPRLITNEIPIKMESRNGRYAFILSQQTLYAEDQCTADGITFTITREPQHGYLENLATRQRVKGQFTQHEVNDRSIMYIMRENIHVNNDNFTFSVYDCNGNALMGQRFEFRWPLVQFTRSDYMVCETVGTLQINVMRAGFHALSSFVDIEVSDLTAITGQDYSPPRARQLQFDPGVTMATWNVDIIADELEENRERFRLTLTSPVNAVLGEHDRLTVIIKDSKDGACKGENNGMTITDTLPSCCPGQGAIPPEGLPSCCPDQGPGLPYPGPIIPQQNPGIPGEEPLSYPPKPGDGGQPPNYQSVPGPHPLPEGYPPQGAPYGGDFVPGNPDQGFVYPGEGHDFVPGPGVECCPPDLVPGQGDTGHPYPPQPDPRHGSYQPQQPGADFNPRGPLVYPADPGTYPQGSGVYPQNPGGYPANPEVYPQNPALYPQDPSVHPQDSGSDPQYPANHQHGQWNPGFPSSRGQYPAGSHGGGVPPRTYPDGSQPPLTDAQGQPVWPWYSRDREPYYPSQGGDTTSATQGGPYPGPGGPHYQGQEAINPSAHGGPSYHQGDGDPQYPAQAGSVPHYPQGQGWNRQHPPSAGVNHQPSPGDPYYPGDPRQYPYQQAAGRNPYGHSGSQGPNPRFRPSGQTFQSASRAPVYAGQDPNPSPVSSRPQGPGGVANGQSIQSRPGEKVQGQPVEVWTNGSTTIWTLHGIASAPTVVQGHSPSSPSSSGSSSHQLQPFPAVVQGRPGAPAGPGPITRPSGGPVPSGGPAPSLGPVPDGGRSPNHRGVTEAPPAREPVQPREEAIPPDQSLQPPPGCTMTSKDDFLVEEATGALYKCNGNQWVRVEWSHIQADDAANQDAGCREGWHELDGMCYLLATEPETWDSAQRICRESYQGNLVTVSSSKIYNWIRSLVEKHEIWIGLNNKHAVGQWEWISGDPVTFTRWKVGSPAPNTHGNRNCVAQNSRARWIEKKCRNNRQLYMCEKQLR</sequence>
<feature type="region of interest" description="Disordered" evidence="10">
    <location>
        <begin position="2274"/>
        <end position="2378"/>
    </location>
</feature>
<dbReference type="GO" id="GO:0007154">
    <property type="term" value="P:cell communication"/>
    <property type="evidence" value="ECO:0007669"/>
    <property type="project" value="InterPro"/>
</dbReference>
<evidence type="ECO:0000256" key="7">
    <source>
        <dbReference type="ARBA" id="ARBA00023180"/>
    </source>
</evidence>
<dbReference type="GeneID" id="110985173"/>
<feature type="chain" id="PRO_5044665671" evidence="11">
    <location>
        <begin position="25"/>
        <end position="2546"/>
    </location>
</feature>
<dbReference type="Gene3D" id="2.60.40.2030">
    <property type="match status" value="1"/>
</dbReference>
<dbReference type="InterPro" id="IPR016186">
    <property type="entry name" value="C-type_lectin-like/link_sf"/>
</dbReference>
<accession>A0A8B7Z7S0</accession>
<dbReference type="GO" id="GO:0007156">
    <property type="term" value="P:homophilic cell adhesion via plasma membrane adhesion molecules"/>
    <property type="evidence" value="ECO:0007669"/>
    <property type="project" value="InterPro"/>
</dbReference>
<name>A0A8B7Z7S0_ACAPL</name>
<feature type="repeat" description="CSPG" evidence="9">
    <location>
        <begin position="1339"/>
        <end position="1431"/>
    </location>
</feature>
<dbReference type="OMA" id="MPVNDNK"/>
<dbReference type="Gene3D" id="3.10.100.10">
    <property type="entry name" value="Mannose-Binding Protein A, subunit A"/>
    <property type="match status" value="1"/>
</dbReference>
<evidence type="ECO:0000256" key="3">
    <source>
        <dbReference type="ARBA" id="ARBA00022729"/>
    </source>
</evidence>
<comment type="similarity">
    <text evidence="1">Belongs to the FRAS1 family.</text>
</comment>
<feature type="repeat" description="CSPG" evidence="9">
    <location>
        <begin position="748"/>
        <end position="839"/>
    </location>
</feature>
<dbReference type="PANTHER" id="PTHR45739:SF11">
    <property type="entry name" value="FRAS1-RELATED EXTRACELLULAR MATRIX PROTEIN 1-LIKE ISOFORM X1"/>
    <property type="match status" value="1"/>
</dbReference>
<dbReference type="Proteomes" id="UP000694845">
    <property type="component" value="Unplaced"/>
</dbReference>
<feature type="repeat" description="CSPG" evidence="9">
    <location>
        <begin position="1103"/>
        <end position="1198"/>
    </location>
</feature>
<feature type="repeat" description="CSPG" evidence="9">
    <location>
        <begin position="493"/>
        <end position="587"/>
    </location>
</feature>
<dbReference type="InterPro" id="IPR051561">
    <property type="entry name" value="FRAS1_ECM"/>
</dbReference>
<keyword evidence="2" id="KW-0479">Metal-binding</keyword>
<evidence type="ECO:0000313" key="16">
    <source>
        <dbReference type="RefSeq" id="XP_022101704.1"/>
    </source>
</evidence>
<dbReference type="CDD" id="cd00037">
    <property type="entry name" value="CLECT"/>
    <property type="match status" value="1"/>
</dbReference>
<feature type="signal peptide" evidence="11">
    <location>
        <begin position="1"/>
        <end position="24"/>
    </location>
</feature>
<dbReference type="SUPFAM" id="SSF141072">
    <property type="entry name" value="CalX-like"/>
    <property type="match status" value="1"/>
</dbReference>
<feature type="compositionally biased region" description="Pro residues" evidence="10">
    <location>
        <begin position="1879"/>
        <end position="1891"/>
    </location>
</feature>
<dbReference type="GO" id="GO:0016020">
    <property type="term" value="C:membrane"/>
    <property type="evidence" value="ECO:0007669"/>
    <property type="project" value="InterPro"/>
</dbReference>
<dbReference type="InterPro" id="IPR003644">
    <property type="entry name" value="Calx_beta"/>
</dbReference>
<dbReference type="InterPro" id="IPR016187">
    <property type="entry name" value="CTDL_fold"/>
</dbReference>
<feature type="repeat" description="CSPG" evidence="9">
    <location>
        <begin position="1219"/>
        <end position="1318"/>
    </location>
</feature>
<dbReference type="KEGG" id="aplc:110985173"/>
<dbReference type="InterPro" id="IPR038081">
    <property type="entry name" value="CalX-like_sf"/>
</dbReference>
<dbReference type="PANTHER" id="PTHR45739">
    <property type="entry name" value="MATRIX PROTEIN, PUTATIVE-RELATED"/>
    <property type="match status" value="1"/>
</dbReference>
<dbReference type="InterPro" id="IPR039005">
    <property type="entry name" value="CSPG_rpt"/>
</dbReference>
<keyword evidence="14" id="KW-1185">Reference proteome</keyword>
<feature type="compositionally biased region" description="Low complexity" evidence="10">
    <location>
        <begin position="2160"/>
        <end position="2179"/>
    </location>
</feature>
<dbReference type="PROSITE" id="PS51854">
    <property type="entry name" value="CSPG"/>
    <property type="match status" value="12"/>
</dbReference>
<evidence type="ECO:0000256" key="11">
    <source>
        <dbReference type="SAM" id="SignalP"/>
    </source>
</evidence>
<dbReference type="SMART" id="SM00034">
    <property type="entry name" value="CLECT"/>
    <property type="match status" value="1"/>
</dbReference>
<dbReference type="GO" id="GO:0009653">
    <property type="term" value="P:anatomical structure morphogenesis"/>
    <property type="evidence" value="ECO:0007669"/>
    <property type="project" value="TreeGrafter"/>
</dbReference>
<evidence type="ECO:0000313" key="15">
    <source>
        <dbReference type="RefSeq" id="XP_022101703.1"/>
    </source>
</evidence>
<dbReference type="OrthoDB" id="430044at2759"/>